<proteinExistence type="inferred from homology"/>
<dbReference type="GO" id="GO:0032259">
    <property type="term" value="P:methylation"/>
    <property type="evidence" value="ECO:0007669"/>
    <property type="project" value="UniProtKB-KW"/>
</dbReference>
<dbReference type="InterPro" id="IPR001091">
    <property type="entry name" value="RM_Methyltransferase"/>
</dbReference>
<keyword evidence="2" id="KW-0489">Methyltransferase</keyword>
<dbReference type="EMBL" id="LAZR01009042">
    <property type="protein sequence ID" value="KKM75041.1"/>
    <property type="molecule type" value="Genomic_DNA"/>
</dbReference>
<name>A0A0F9KJV6_9ZZZZ</name>
<dbReference type="Gene3D" id="3.40.50.150">
    <property type="entry name" value="Vaccinia Virus protein VP39"/>
    <property type="match status" value="1"/>
</dbReference>
<dbReference type="PROSITE" id="PS00092">
    <property type="entry name" value="N6_MTASE"/>
    <property type="match status" value="1"/>
</dbReference>
<dbReference type="AlphaFoldDB" id="A0A0F9KJV6"/>
<protein>
    <recommendedName>
        <fullName evidence="4">DNA methylase N-4/N-6 domain-containing protein</fullName>
    </recommendedName>
</protein>
<dbReference type="PANTHER" id="PTHR13370:SF3">
    <property type="entry name" value="TRNA (GUANINE(10)-N2)-METHYLTRANSFERASE HOMOLOG"/>
    <property type="match status" value="1"/>
</dbReference>
<evidence type="ECO:0000256" key="1">
    <source>
        <dbReference type="ARBA" id="ARBA00006594"/>
    </source>
</evidence>
<sequence>MTPYFETDLGKLYHGDCLEIMPELEPVDLVLTDPPYGKTQNAWDDLQTTIKAFDYLSDVDIVFTCQNPSSSILISRYLKRFKWADVWRKSQATGFLNCRVMPLRQHEDIIILSTGTKKYNPQITKKPQKDIRPHRNTAMSANYGKFKNERERTIGIDETYPRSVIDCENSQDGLHPNGKPLKLFMGFVLTYSDPYDIILEPFAGSATTLVSCERLNRRWIGIEISEEYCEIAAKRIEKETQQLKLFN</sequence>
<dbReference type="SUPFAM" id="SSF53335">
    <property type="entry name" value="S-adenosyl-L-methionine-dependent methyltransferases"/>
    <property type="match status" value="1"/>
</dbReference>
<reference evidence="5" key="1">
    <citation type="journal article" date="2015" name="Nature">
        <title>Complex archaea that bridge the gap between prokaryotes and eukaryotes.</title>
        <authorList>
            <person name="Spang A."/>
            <person name="Saw J.H."/>
            <person name="Jorgensen S.L."/>
            <person name="Zaremba-Niedzwiedzka K."/>
            <person name="Martijn J."/>
            <person name="Lind A.E."/>
            <person name="van Eijk R."/>
            <person name="Schleper C."/>
            <person name="Guy L."/>
            <person name="Ettema T.J."/>
        </authorList>
    </citation>
    <scope>NUCLEOTIDE SEQUENCE</scope>
</reference>
<comment type="caution">
    <text evidence="5">The sequence shown here is derived from an EMBL/GenBank/DDBJ whole genome shotgun (WGS) entry which is preliminary data.</text>
</comment>
<dbReference type="PRINTS" id="PR00508">
    <property type="entry name" value="S21N4MTFRASE"/>
</dbReference>
<dbReference type="PANTHER" id="PTHR13370">
    <property type="entry name" value="RNA METHYLASE-RELATED"/>
    <property type="match status" value="1"/>
</dbReference>
<evidence type="ECO:0000259" key="4">
    <source>
        <dbReference type="Pfam" id="PF01555"/>
    </source>
</evidence>
<dbReference type="InterPro" id="IPR002941">
    <property type="entry name" value="DNA_methylase_N4/N6"/>
</dbReference>
<feature type="domain" description="DNA methylase N-4/N-6" evidence="4">
    <location>
        <begin position="27"/>
        <end position="234"/>
    </location>
</feature>
<dbReference type="GO" id="GO:0005737">
    <property type="term" value="C:cytoplasm"/>
    <property type="evidence" value="ECO:0007669"/>
    <property type="project" value="TreeGrafter"/>
</dbReference>
<accession>A0A0F9KJV6</accession>
<dbReference type="InterPro" id="IPR002052">
    <property type="entry name" value="DNA_methylase_N6_adenine_CS"/>
</dbReference>
<gene>
    <name evidence="5" type="ORF">LCGC14_1394200</name>
</gene>
<dbReference type="GO" id="GO:0008170">
    <property type="term" value="F:N-methyltransferase activity"/>
    <property type="evidence" value="ECO:0007669"/>
    <property type="project" value="InterPro"/>
</dbReference>
<dbReference type="InterPro" id="IPR029063">
    <property type="entry name" value="SAM-dependent_MTases_sf"/>
</dbReference>
<dbReference type="Pfam" id="PF01555">
    <property type="entry name" value="N6_N4_Mtase"/>
    <property type="match status" value="1"/>
</dbReference>
<evidence type="ECO:0000313" key="5">
    <source>
        <dbReference type="EMBL" id="KKM75041.1"/>
    </source>
</evidence>
<evidence type="ECO:0000256" key="2">
    <source>
        <dbReference type="ARBA" id="ARBA00022603"/>
    </source>
</evidence>
<dbReference type="GO" id="GO:0003677">
    <property type="term" value="F:DNA binding"/>
    <property type="evidence" value="ECO:0007669"/>
    <property type="project" value="InterPro"/>
</dbReference>
<evidence type="ECO:0000256" key="3">
    <source>
        <dbReference type="ARBA" id="ARBA00022679"/>
    </source>
</evidence>
<keyword evidence="3" id="KW-0808">Transferase</keyword>
<comment type="similarity">
    <text evidence="1">Belongs to the N(4)/N(6)-methyltransferase family.</text>
</comment>
<organism evidence="5">
    <name type="scientific">marine sediment metagenome</name>
    <dbReference type="NCBI Taxonomy" id="412755"/>
    <lineage>
        <taxon>unclassified sequences</taxon>
        <taxon>metagenomes</taxon>
        <taxon>ecological metagenomes</taxon>
    </lineage>
</organism>